<keyword evidence="2" id="KW-1185">Reference proteome</keyword>
<dbReference type="Proteomes" id="UP000607653">
    <property type="component" value="Unassembled WGS sequence"/>
</dbReference>
<organism evidence="1 2">
    <name type="scientific">Nelumbo nucifera</name>
    <name type="common">Sacred lotus</name>
    <dbReference type="NCBI Taxonomy" id="4432"/>
    <lineage>
        <taxon>Eukaryota</taxon>
        <taxon>Viridiplantae</taxon>
        <taxon>Streptophyta</taxon>
        <taxon>Embryophyta</taxon>
        <taxon>Tracheophyta</taxon>
        <taxon>Spermatophyta</taxon>
        <taxon>Magnoliopsida</taxon>
        <taxon>Proteales</taxon>
        <taxon>Nelumbonaceae</taxon>
        <taxon>Nelumbo</taxon>
    </lineage>
</organism>
<accession>A0A822XK30</accession>
<sequence length="59" mass="7048">MNSENHGGLIWHSHIHSIPEDHQLLPLFLKSRSLNIKEKKKIKIKIRKRKEAKKRSNKK</sequence>
<proteinExistence type="predicted"/>
<comment type="caution">
    <text evidence="1">The sequence shown here is derived from an EMBL/GenBank/DDBJ whole genome shotgun (WGS) entry which is preliminary data.</text>
</comment>
<reference evidence="1 2" key="1">
    <citation type="journal article" date="2020" name="Mol. Biol. Evol.">
        <title>Distinct Expression and Methylation Patterns for Genes with Different Fates following a Single Whole-Genome Duplication in Flowering Plants.</title>
        <authorList>
            <person name="Shi T."/>
            <person name="Rahmani R.S."/>
            <person name="Gugger P.F."/>
            <person name="Wang M."/>
            <person name="Li H."/>
            <person name="Zhang Y."/>
            <person name="Li Z."/>
            <person name="Wang Q."/>
            <person name="Van de Peer Y."/>
            <person name="Marchal K."/>
            <person name="Chen J."/>
        </authorList>
    </citation>
    <scope>NUCLEOTIDE SEQUENCE [LARGE SCALE GENOMIC DNA]</scope>
    <source>
        <tissue evidence="1">Leaf</tissue>
    </source>
</reference>
<name>A0A822XK30_NELNU</name>
<protein>
    <submittedName>
        <fullName evidence="1">Uncharacterized protein</fullName>
    </submittedName>
</protein>
<dbReference type="EMBL" id="DUZY01000001">
    <property type="protein sequence ID" value="DAD21914.1"/>
    <property type="molecule type" value="Genomic_DNA"/>
</dbReference>
<dbReference type="AlphaFoldDB" id="A0A822XK30"/>
<gene>
    <name evidence="1" type="ORF">HUJ06_023377</name>
</gene>
<evidence type="ECO:0000313" key="1">
    <source>
        <dbReference type="EMBL" id="DAD21914.1"/>
    </source>
</evidence>
<evidence type="ECO:0000313" key="2">
    <source>
        <dbReference type="Proteomes" id="UP000607653"/>
    </source>
</evidence>